<dbReference type="InterPro" id="IPR050266">
    <property type="entry name" value="AB_hydrolase_sf"/>
</dbReference>
<keyword evidence="3" id="KW-1185">Reference proteome</keyword>
<evidence type="ECO:0000313" key="3">
    <source>
        <dbReference type="Proteomes" id="UP000063699"/>
    </source>
</evidence>
<dbReference type="KEGG" id="kphy:AOZ06_16710"/>
<dbReference type="Pfam" id="PF12697">
    <property type="entry name" value="Abhydrolase_6"/>
    <property type="match status" value="1"/>
</dbReference>
<evidence type="ECO:0000313" key="2">
    <source>
        <dbReference type="EMBL" id="ALG08332.1"/>
    </source>
</evidence>
<protein>
    <recommendedName>
        <fullName evidence="1">AB hydrolase-1 domain-containing protein</fullName>
    </recommendedName>
</protein>
<name>A0A0N9HTB6_9PSEU</name>
<dbReference type="InterPro" id="IPR029058">
    <property type="entry name" value="AB_hydrolase_fold"/>
</dbReference>
<dbReference type="Gene3D" id="3.40.50.1820">
    <property type="entry name" value="alpha/beta hydrolase"/>
    <property type="match status" value="1"/>
</dbReference>
<reference evidence="2 3" key="1">
    <citation type="submission" date="2015-07" db="EMBL/GenBank/DDBJ databases">
        <title>Genome sequencing of Kibdelosporangium phytohabitans.</title>
        <authorList>
            <person name="Qin S."/>
            <person name="Xing K."/>
        </authorList>
    </citation>
    <scope>NUCLEOTIDE SEQUENCE [LARGE SCALE GENOMIC DNA]</scope>
    <source>
        <strain evidence="2 3">KLBMP1111</strain>
    </source>
</reference>
<proteinExistence type="predicted"/>
<feature type="domain" description="AB hydrolase-1" evidence="1">
    <location>
        <begin position="4"/>
        <end position="206"/>
    </location>
</feature>
<gene>
    <name evidence="2" type="ORF">AOZ06_16710</name>
</gene>
<evidence type="ECO:0000259" key="1">
    <source>
        <dbReference type="Pfam" id="PF12697"/>
    </source>
</evidence>
<sequence>MADALGAQGFTVTAPDLRGHGDSPRASRYAAADYAADVRALRERWDLVVGHSLGGLVAVHAALDPDWTARLVLLDPAVELPDSDVERYTELNVQEVVRPQDPEALLAANPQWHPEDARLKFLAVLATSPFVAERTMRDNAPWHYLPDVGALPVPTLILGADPAVGAVFGPDLGDVVAAANAGIEYRVVPNAGHSVHRDAPEDVLEAIAAWVG</sequence>
<dbReference type="SUPFAM" id="SSF53474">
    <property type="entry name" value="alpha/beta-Hydrolases"/>
    <property type="match status" value="1"/>
</dbReference>
<dbReference type="STRING" id="860235.AOZ06_16710"/>
<accession>A0A0N9HTB6</accession>
<dbReference type="GO" id="GO:0016020">
    <property type="term" value="C:membrane"/>
    <property type="evidence" value="ECO:0007669"/>
    <property type="project" value="TreeGrafter"/>
</dbReference>
<dbReference type="PANTHER" id="PTHR43798:SF33">
    <property type="entry name" value="HYDROLASE, PUTATIVE (AFU_ORTHOLOGUE AFUA_2G14860)-RELATED"/>
    <property type="match status" value="1"/>
</dbReference>
<dbReference type="GO" id="GO:0003824">
    <property type="term" value="F:catalytic activity"/>
    <property type="evidence" value="ECO:0007669"/>
    <property type="project" value="UniProtKB-ARBA"/>
</dbReference>
<dbReference type="PANTHER" id="PTHR43798">
    <property type="entry name" value="MONOACYLGLYCEROL LIPASE"/>
    <property type="match status" value="1"/>
</dbReference>
<dbReference type="Proteomes" id="UP000063699">
    <property type="component" value="Chromosome"/>
</dbReference>
<dbReference type="InterPro" id="IPR000073">
    <property type="entry name" value="AB_hydrolase_1"/>
</dbReference>
<dbReference type="EMBL" id="CP012752">
    <property type="protein sequence ID" value="ALG08332.1"/>
    <property type="molecule type" value="Genomic_DNA"/>
</dbReference>
<dbReference type="AlphaFoldDB" id="A0A0N9HTB6"/>
<organism evidence="2 3">
    <name type="scientific">Kibdelosporangium phytohabitans</name>
    <dbReference type="NCBI Taxonomy" id="860235"/>
    <lineage>
        <taxon>Bacteria</taxon>
        <taxon>Bacillati</taxon>
        <taxon>Actinomycetota</taxon>
        <taxon>Actinomycetes</taxon>
        <taxon>Pseudonocardiales</taxon>
        <taxon>Pseudonocardiaceae</taxon>
        <taxon>Kibdelosporangium</taxon>
    </lineage>
</organism>